<comment type="function">
    <text evidence="11">Involved in protein export. Acts as a chaperone by maintaining the newly synthesized protein in an open conformation. Functions as a peptidyl-prolyl cis-trans isomerase.</text>
</comment>
<dbReference type="InterPro" id="IPR008881">
    <property type="entry name" value="Trigger_fac_ribosome-bd_bac"/>
</dbReference>
<evidence type="ECO:0000256" key="10">
    <source>
        <dbReference type="ARBA" id="ARBA00029986"/>
    </source>
</evidence>
<evidence type="ECO:0000256" key="6">
    <source>
        <dbReference type="ARBA" id="ARBA00023110"/>
    </source>
</evidence>
<evidence type="ECO:0000313" key="17">
    <source>
        <dbReference type="Proteomes" id="UP000219329"/>
    </source>
</evidence>
<dbReference type="EC" id="5.2.1.8" evidence="3 11"/>
<dbReference type="InterPro" id="IPR008880">
    <property type="entry name" value="Trigger_fac_C"/>
</dbReference>
<keyword evidence="6 11" id="KW-0697">Rotamase</keyword>
<dbReference type="GO" id="GO:0043022">
    <property type="term" value="F:ribosome binding"/>
    <property type="evidence" value="ECO:0007669"/>
    <property type="project" value="TreeGrafter"/>
</dbReference>
<dbReference type="Pfam" id="PF00254">
    <property type="entry name" value="FKBP_C"/>
    <property type="match status" value="1"/>
</dbReference>
<dbReference type="FunFam" id="3.10.50.40:FF:000001">
    <property type="entry name" value="Trigger factor"/>
    <property type="match status" value="1"/>
</dbReference>
<dbReference type="Gene3D" id="3.10.50.40">
    <property type="match status" value="1"/>
</dbReference>
<dbReference type="SUPFAM" id="SSF102735">
    <property type="entry name" value="Trigger factor ribosome-binding domain"/>
    <property type="match status" value="1"/>
</dbReference>
<evidence type="ECO:0000313" key="16">
    <source>
        <dbReference type="EMBL" id="PDH34343.1"/>
    </source>
</evidence>
<evidence type="ECO:0000256" key="2">
    <source>
        <dbReference type="ARBA" id="ARBA00005464"/>
    </source>
</evidence>
<dbReference type="GO" id="GO:0044183">
    <property type="term" value="F:protein folding chaperone"/>
    <property type="evidence" value="ECO:0007669"/>
    <property type="project" value="TreeGrafter"/>
</dbReference>
<evidence type="ECO:0000256" key="5">
    <source>
        <dbReference type="ARBA" id="ARBA00022618"/>
    </source>
</evidence>
<dbReference type="GO" id="GO:0043335">
    <property type="term" value="P:protein unfolding"/>
    <property type="evidence" value="ECO:0007669"/>
    <property type="project" value="TreeGrafter"/>
</dbReference>
<evidence type="ECO:0000256" key="13">
    <source>
        <dbReference type="RuleBase" id="RU003914"/>
    </source>
</evidence>
<comment type="caution">
    <text evidence="16">The sequence shown here is derived from an EMBL/GenBank/DDBJ whole genome shotgun (WGS) entry which is preliminary data.</text>
</comment>
<dbReference type="PANTHER" id="PTHR30560:SF3">
    <property type="entry name" value="TRIGGER FACTOR-LIKE PROTEIN TIG, CHLOROPLASTIC"/>
    <property type="match status" value="1"/>
</dbReference>
<dbReference type="GO" id="GO:0005737">
    <property type="term" value="C:cytoplasm"/>
    <property type="evidence" value="ECO:0007669"/>
    <property type="project" value="UniProtKB-SubCell"/>
</dbReference>
<evidence type="ECO:0000256" key="8">
    <source>
        <dbReference type="ARBA" id="ARBA00023235"/>
    </source>
</evidence>
<keyword evidence="7 11" id="KW-0143">Chaperone</keyword>
<evidence type="ECO:0000259" key="15">
    <source>
        <dbReference type="PROSITE" id="PS50059"/>
    </source>
</evidence>
<keyword evidence="11" id="KW-0963">Cytoplasm</keyword>
<feature type="region of interest" description="Disordered" evidence="14">
    <location>
        <begin position="425"/>
        <end position="453"/>
    </location>
</feature>
<dbReference type="InterPro" id="IPR046357">
    <property type="entry name" value="PPIase_dom_sf"/>
</dbReference>
<evidence type="ECO:0000256" key="1">
    <source>
        <dbReference type="ARBA" id="ARBA00000971"/>
    </source>
</evidence>
<feature type="domain" description="PPIase FKBP-type" evidence="15">
    <location>
        <begin position="161"/>
        <end position="237"/>
    </location>
</feature>
<evidence type="ECO:0000256" key="7">
    <source>
        <dbReference type="ARBA" id="ARBA00023186"/>
    </source>
</evidence>
<dbReference type="PANTHER" id="PTHR30560">
    <property type="entry name" value="TRIGGER FACTOR CHAPERONE AND PEPTIDYL-PROLYL CIS/TRANS ISOMERASE"/>
    <property type="match status" value="1"/>
</dbReference>
<comment type="subcellular location">
    <subcellularLocation>
        <location evidence="11">Cytoplasm</location>
    </subcellularLocation>
    <text evidence="11">About half TF is bound to the ribosome near the polypeptide exit tunnel while the other half is free in the cytoplasm.</text>
</comment>
<evidence type="ECO:0000256" key="9">
    <source>
        <dbReference type="ARBA" id="ARBA00023306"/>
    </source>
</evidence>
<dbReference type="Pfam" id="PF05698">
    <property type="entry name" value="Trigger_C"/>
    <property type="match status" value="1"/>
</dbReference>
<keyword evidence="9 11" id="KW-0131">Cell cycle</keyword>
<dbReference type="PROSITE" id="PS50059">
    <property type="entry name" value="FKBP_PPIASE"/>
    <property type="match status" value="1"/>
</dbReference>
<dbReference type="HAMAP" id="MF_00303">
    <property type="entry name" value="Trigger_factor_Tig"/>
    <property type="match status" value="1"/>
</dbReference>
<comment type="similarity">
    <text evidence="2 11 13">Belongs to the FKBP-type PPIase family. Tig subfamily.</text>
</comment>
<dbReference type="AlphaFoldDB" id="A0A2A5WDF0"/>
<dbReference type="EMBL" id="NTJZ01000004">
    <property type="protein sequence ID" value="PDH34343.1"/>
    <property type="molecule type" value="Genomic_DNA"/>
</dbReference>
<dbReference type="GO" id="GO:0015031">
    <property type="term" value="P:protein transport"/>
    <property type="evidence" value="ECO:0007669"/>
    <property type="project" value="UniProtKB-UniRule"/>
</dbReference>
<dbReference type="Gene3D" id="1.10.3120.10">
    <property type="entry name" value="Trigger factor, C-terminal domain"/>
    <property type="match status" value="1"/>
</dbReference>
<reference evidence="16 17" key="1">
    <citation type="submission" date="2017-08" db="EMBL/GenBank/DDBJ databases">
        <title>Fine stratification of microbial communities through a metagenomic profile of the photic zone.</title>
        <authorList>
            <person name="Haro-Moreno J.M."/>
            <person name="Lopez-Perez M."/>
            <person name="De La Torre J."/>
            <person name="Picazo A."/>
            <person name="Camacho A."/>
            <person name="Rodriguez-Valera F."/>
        </authorList>
    </citation>
    <scope>NUCLEOTIDE SEQUENCE [LARGE SCALE GENOMIC DNA]</scope>
    <source>
        <strain evidence="16">MED-G28</strain>
    </source>
</reference>
<proteinExistence type="inferred from homology"/>
<evidence type="ECO:0000256" key="4">
    <source>
        <dbReference type="ARBA" id="ARBA00016902"/>
    </source>
</evidence>
<dbReference type="PIRSF" id="PIRSF003095">
    <property type="entry name" value="Trigger_factor"/>
    <property type="match status" value="1"/>
</dbReference>
<evidence type="ECO:0000256" key="14">
    <source>
        <dbReference type="SAM" id="MobiDB-lite"/>
    </source>
</evidence>
<dbReference type="GO" id="GO:0051083">
    <property type="term" value="P:'de novo' cotranslational protein folding"/>
    <property type="evidence" value="ECO:0007669"/>
    <property type="project" value="TreeGrafter"/>
</dbReference>
<dbReference type="Proteomes" id="UP000219329">
    <property type="component" value="Unassembled WGS sequence"/>
</dbReference>
<evidence type="ECO:0000256" key="3">
    <source>
        <dbReference type="ARBA" id="ARBA00013194"/>
    </source>
</evidence>
<dbReference type="InterPro" id="IPR027304">
    <property type="entry name" value="Trigger_fact/SurA_dom_sf"/>
</dbReference>
<dbReference type="SUPFAM" id="SSF109998">
    <property type="entry name" value="Triger factor/SurA peptide-binding domain-like"/>
    <property type="match status" value="1"/>
</dbReference>
<dbReference type="Gene3D" id="3.30.70.1050">
    <property type="entry name" value="Trigger factor ribosome-binding domain"/>
    <property type="match status" value="1"/>
</dbReference>
<feature type="compositionally biased region" description="Acidic residues" evidence="14">
    <location>
        <begin position="438"/>
        <end position="453"/>
    </location>
</feature>
<protein>
    <recommendedName>
        <fullName evidence="4 11">Trigger factor</fullName>
        <shortName evidence="11">TF</shortName>
        <ecNumber evidence="3 11">5.2.1.8</ecNumber>
    </recommendedName>
    <alternativeName>
        <fullName evidence="10 11">PPIase</fullName>
    </alternativeName>
</protein>
<gene>
    <name evidence="11" type="primary">tig</name>
    <name evidence="16" type="ORF">CNF02_06020</name>
</gene>
<keyword evidence="8 11" id="KW-0413">Isomerase</keyword>
<dbReference type="InterPro" id="IPR037041">
    <property type="entry name" value="Trigger_fac_C_sf"/>
</dbReference>
<organism evidence="16 17">
    <name type="scientific">OM182 bacterium MED-G28</name>
    <dbReference type="NCBI Taxonomy" id="1986256"/>
    <lineage>
        <taxon>Bacteria</taxon>
        <taxon>Pseudomonadati</taxon>
        <taxon>Pseudomonadota</taxon>
        <taxon>Gammaproteobacteria</taxon>
        <taxon>OMG group</taxon>
        <taxon>OM182 clade</taxon>
    </lineage>
</organism>
<dbReference type="InterPro" id="IPR001179">
    <property type="entry name" value="PPIase_FKBP_dom"/>
</dbReference>
<dbReference type="InterPro" id="IPR005215">
    <property type="entry name" value="Trig_fac"/>
</dbReference>
<dbReference type="InterPro" id="IPR036611">
    <property type="entry name" value="Trigger_fac_ribosome-bd_sf"/>
</dbReference>
<evidence type="ECO:0000256" key="12">
    <source>
        <dbReference type="PROSITE-ProRule" id="PRU00277"/>
    </source>
</evidence>
<comment type="catalytic activity">
    <reaction evidence="1 11 12">
        <text>[protein]-peptidylproline (omega=180) = [protein]-peptidylproline (omega=0)</text>
        <dbReference type="Rhea" id="RHEA:16237"/>
        <dbReference type="Rhea" id="RHEA-COMP:10747"/>
        <dbReference type="Rhea" id="RHEA-COMP:10748"/>
        <dbReference type="ChEBI" id="CHEBI:83833"/>
        <dbReference type="ChEBI" id="CHEBI:83834"/>
        <dbReference type="EC" id="5.2.1.8"/>
    </reaction>
</comment>
<sequence>MQVSVETTDGLERKMTIAVPSVQVDSAVNARLQEAAKSVRLNGFRKGKIPFKVIKSKFGKGVRQEVVGELMSQTYYDAINQESLKPAGQPKIEPTNIEEGKDLEFVATFEVYPEIILPDFSKLEVERLNADINDTDIDEMIETLRQQRQTWEVIEREAADQDMTNIDYLGKKDGEEFEGGAAQGANLVLGSERMIPGFEAGIIGKKAGDEFTLSLKFPTEYHNDDLAGAAVEFDITLNSVSEQVLPEVNEEFYKSFGVEEGDVEAFREEVSNNMRREMKTTSRNKLKTKVMDALIAAVDVTVPESLVSNEILQLKSQALQQMGGAQGADPSMLPDELFKEQADRRVILGLVLGEIIGQQNLQADPAKVRESVEELAATYESPDDVINWYYGNKEQLATIESAVVEDQVFDYIIEESVVTDTEVSYQEIIKPEPREGPSSEDDGLESENTESES</sequence>
<dbReference type="GO" id="GO:0051301">
    <property type="term" value="P:cell division"/>
    <property type="evidence" value="ECO:0007669"/>
    <property type="project" value="UniProtKB-KW"/>
</dbReference>
<dbReference type="Pfam" id="PF05697">
    <property type="entry name" value="Trigger_N"/>
    <property type="match status" value="1"/>
</dbReference>
<keyword evidence="5 11" id="KW-0132">Cell division</keyword>
<comment type="domain">
    <text evidence="11">Consists of 3 domains; the N-terminus binds the ribosome, the middle domain has PPIase activity, while the C-terminus has intrinsic chaperone activity on its own.</text>
</comment>
<accession>A0A2A5WDF0</accession>
<evidence type="ECO:0000256" key="11">
    <source>
        <dbReference type="HAMAP-Rule" id="MF_00303"/>
    </source>
</evidence>
<dbReference type="NCBIfam" id="TIGR00115">
    <property type="entry name" value="tig"/>
    <property type="match status" value="1"/>
</dbReference>
<dbReference type="SUPFAM" id="SSF54534">
    <property type="entry name" value="FKBP-like"/>
    <property type="match status" value="1"/>
</dbReference>
<dbReference type="GO" id="GO:0003755">
    <property type="term" value="F:peptidyl-prolyl cis-trans isomerase activity"/>
    <property type="evidence" value="ECO:0007669"/>
    <property type="project" value="UniProtKB-UniRule"/>
</dbReference>
<name>A0A2A5WDF0_9GAMM</name>